<dbReference type="RefSeq" id="WP_080022007.1">
    <property type="nucleotide sequence ID" value="NZ_LTAY01000024.1"/>
</dbReference>
<accession>A0A1V4SXT2</accession>
<dbReference type="Gene3D" id="3.90.1310.10">
    <property type="entry name" value="Penicillin-binding protein 2a (Domain 2)"/>
    <property type="match status" value="1"/>
</dbReference>
<comment type="caution">
    <text evidence="4">The sequence shown here is derived from an EMBL/GenBank/DDBJ whole genome shotgun (WGS) entry which is preliminary data.</text>
</comment>
<dbReference type="OrthoDB" id="9766847at2"/>
<dbReference type="Pfam" id="PF21922">
    <property type="entry name" value="PBP_dimer_2"/>
    <property type="match status" value="1"/>
</dbReference>
<proteinExistence type="predicted"/>
<dbReference type="InterPro" id="IPR036138">
    <property type="entry name" value="PBP_dimer_sf"/>
</dbReference>
<keyword evidence="1" id="KW-1133">Transmembrane helix</keyword>
<protein>
    <submittedName>
        <fullName evidence="4">Penicillin-binding protein A</fullName>
    </submittedName>
</protein>
<evidence type="ECO:0000313" key="5">
    <source>
        <dbReference type="Proteomes" id="UP000191448"/>
    </source>
</evidence>
<dbReference type="InterPro" id="IPR054120">
    <property type="entry name" value="PBPA_dimer"/>
</dbReference>
<feature type="domain" description="Penicillin binding protein A dimerisation" evidence="3">
    <location>
        <begin position="55"/>
        <end position="116"/>
    </location>
</feature>
<sequence length="499" mass="54666">MNDLKKNVTKVMIVFLFLFIALISYIAYFQVFKAYNIAHKQGNRIVWAQRNSVLRGTIYDRNMNPLTKSVRTGPLSQKVEYPYGGIFAHPIGYMSERFGVTGLEATFDKQLSTYNSTRTDLKTLMDNFSWQNLKDMFFQRNNKSNQVGNSVVTTLDTKVQEAVVKAFGNHKGGAVAIDPKTGQVLAMVSMPTFNPNDLATEMARANKIEQENKNLPDPGSPLVNRAINGLFPPGSTFKIVTTTSALNNIPGVGSEIFHDTGEIKFPDGQVLHNNDYEVDGNIDLRRAFVLSSNVVFGTLAMQLQNPKLRQTAEMFGFNEQIPAIGFAMTPSQFPKYDSWQIGLIAQSGIGQAGVLASPMQMALVAGTVANNGVMMEPKLVNKIINQQGQTVQSFSNQEYRRVMSQSDAATIKSYMTSLVENNMAGGYWSFFKGYDVAAKTGTATHDGKAPDSWLEGFAPANDPKIAFAVCVEDAGYGAGAASDVAGAMLHAFFNNKPPQ</sequence>
<dbReference type="PANTHER" id="PTHR30627:SF24">
    <property type="entry name" value="PENICILLIN-BINDING PROTEIN 4B"/>
    <property type="match status" value="1"/>
</dbReference>
<dbReference type="Proteomes" id="UP000191448">
    <property type="component" value="Unassembled WGS sequence"/>
</dbReference>
<evidence type="ECO:0000259" key="2">
    <source>
        <dbReference type="Pfam" id="PF00905"/>
    </source>
</evidence>
<dbReference type="GO" id="GO:0071555">
    <property type="term" value="P:cell wall organization"/>
    <property type="evidence" value="ECO:0007669"/>
    <property type="project" value="TreeGrafter"/>
</dbReference>
<dbReference type="InterPro" id="IPR001460">
    <property type="entry name" value="PCN-bd_Tpept"/>
</dbReference>
<dbReference type="SUPFAM" id="SSF56601">
    <property type="entry name" value="beta-lactamase/transpeptidase-like"/>
    <property type="match status" value="1"/>
</dbReference>
<dbReference type="InterPro" id="IPR012338">
    <property type="entry name" value="Beta-lactam/transpept-like"/>
</dbReference>
<dbReference type="GO" id="GO:0008658">
    <property type="term" value="F:penicillin binding"/>
    <property type="evidence" value="ECO:0007669"/>
    <property type="project" value="InterPro"/>
</dbReference>
<organism evidence="4 5">
    <name type="scientific">Clostridium thermobutyricum DSM 4928</name>
    <dbReference type="NCBI Taxonomy" id="1121339"/>
    <lineage>
        <taxon>Bacteria</taxon>
        <taxon>Bacillati</taxon>
        <taxon>Bacillota</taxon>
        <taxon>Clostridia</taxon>
        <taxon>Eubacteriales</taxon>
        <taxon>Clostridiaceae</taxon>
        <taxon>Clostridium</taxon>
    </lineage>
</organism>
<dbReference type="Gene3D" id="3.40.710.10">
    <property type="entry name" value="DD-peptidase/beta-lactamase superfamily"/>
    <property type="match status" value="1"/>
</dbReference>
<dbReference type="PANTHER" id="PTHR30627">
    <property type="entry name" value="PEPTIDOGLYCAN D,D-TRANSPEPTIDASE"/>
    <property type="match status" value="1"/>
</dbReference>
<evidence type="ECO:0000259" key="3">
    <source>
        <dbReference type="Pfam" id="PF21922"/>
    </source>
</evidence>
<gene>
    <name evidence="4" type="primary">pbpA</name>
    <name evidence="4" type="ORF">CLTHE_06850</name>
</gene>
<keyword evidence="1" id="KW-0812">Transmembrane</keyword>
<dbReference type="InterPro" id="IPR050515">
    <property type="entry name" value="Beta-lactam/transpept"/>
</dbReference>
<dbReference type="EMBL" id="LTAY01000024">
    <property type="protein sequence ID" value="OPX49391.1"/>
    <property type="molecule type" value="Genomic_DNA"/>
</dbReference>
<feature type="transmembrane region" description="Helical" evidence="1">
    <location>
        <begin position="12"/>
        <end position="31"/>
    </location>
</feature>
<evidence type="ECO:0000256" key="1">
    <source>
        <dbReference type="SAM" id="Phobius"/>
    </source>
</evidence>
<evidence type="ECO:0000313" key="4">
    <source>
        <dbReference type="EMBL" id="OPX49391.1"/>
    </source>
</evidence>
<dbReference type="SUPFAM" id="SSF56519">
    <property type="entry name" value="Penicillin binding protein dimerisation domain"/>
    <property type="match status" value="1"/>
</dbReference>
<name>A0A1V4SXT2_9CLOT</name>
<dbReference type="AlphaFoldDB" id="A0A1V4SXT2"/>
<keyword evidence="1" id="KW-0472">Membrane</keyword>
<dbReference type="GO" id="GO:0071972">
    <property type="term" value="F:peptidoglycan L,D-transpeptidase activity"/>
    <property type="evidence" value="ECO:0007669"/>
    <property type="project" value="TreeGrafter"/>
</dbReference>
<reference evidence="4 5" key="1">
    <citation type="submission" date="2016-02" db="EMBL/GenBank/DDBJ databases">
        <title>Genome sequence of Clostridium thermobutyricum DSM 4928.</title>
        <authorList>
            <person name="Poehlein A."/>
            <person name="Daniel R."/>
        </authorList>
    </citation>
    <scope>NUCLEOTIDE SEQUENCE [LARGE SCALE GENOMIC DNA]</scope>
    <source>
        <strain evidence="4 5">DSM 4928</strain>
    </source>
</reference>
<feature type="domain" description="Penicillin-binding protein transpeptidase" evidence="2">
    <location>
        <begin position="172"/>
        <end position="485"/>
    </location>
</feature>
<dbReference type="GO" id="GO:0005886">
    <property type="term" value="C:plasma membrane"/>
    <property type="evidence" value="ECO:0007669"/>
    <property type="project" value="TreeGrafter"/>
</dbReference>
<dbReference type="Pfam" id="PF00905">
    <property type="entry name" value="Transpeptidase"/>
    <property type="match status" value="1"/>
</dbReference>